<evidence type="ECO:0008006" key="6">
    <source>
        <dbReference type="Google" id="ProtNLM"/>
    </source>
</evidence>
<dbReference type="AlphaFoldDB" id="A0A4R5VV44"/>
<sequence length="97" mass="11200">MSFTLSDWLLYTLWGVFGLMIIDFLIGFFQSFWKGSFTPSIVLNYLKDIIYLVLPLNILISLFPIDPSGWILVTFYFIGGLGVILKYLMDIKGKFTK</sequence>
<comment type="caution">
    <text evidence="3">The sequence shown here is derived from an EMBL/GenBank/DDBJ whole genome shotgun (WGS) entry which is preliminary data.</text>
</comment>
<feature type="transmembrane region" description="Helical" evidence="1">
    <location>
        <begin position="12"/>
        <end position="33"/>
    </location>
</feature>
<dbReference type="Proteomes" id="UP001178888">
    <property type="component" value="Unassembled WGS sequence"/>
</dbReference>
<dbReference type="EMBL" id="JAVGVR010000001">
    <property type="protein sequence ID" value="MDQ6597532.1"/>
    <property type="molecule type" value="Genomic_DNA"/>
</dbReference>
<evidence type="ECO:0000313" key="2">
    <source>
        <dbReference type="EMBL" id="MDQ6597532.1"/>
    </source>
</evidence>
<dbReference type="Proteomes" id="UP000295132">
    <property type="component" value="Unassembled WGS sequence"/>
</dbReference>
<evidence type="ECO:0000313" key="4">
    <source>
        <dbReference type="Proteomes" id="UP000295132"/>
    </source>
</evidence>
<keyword evidence="1" id="KW-0472">Membrane</keyword>
<keyword evidence="1" id="KW-0812">Transmembrane</keyword>
<reference evidence="3 4" key="1">
    <citation type="submission" date="2019-03" db="EMBL/GenBank/DDBJ databases">
        <title>Bacillus niacini sp. nov. a Nicotinate-Metabolizing Mesophile Isolated from Soil.</title>
        <authorList>
            <person name="Zhang G."/>
        </authorList>
    </citation>
    <scope>NUCLEOTIDE SEQUENCE [LARGE SCALE GENOMIC DNA]</scope>
    <source>
        <strain evidence="3 4">WN066</strain>
    </source>
</reference>
<keyword evidence="5" id="KW-1185">Reference proteome</keyword>
<keyword evidence="1" id="KW-1133">Transmembrane helix</keyword>
<protein>
    <recommendedName>
        <fullName evidence="6">Holin</fullName>
    </recommendedName>
</protein>
<gene>
    <name evidence="3" type="ORF">E2K98_06220</name>
    <name evidence="2" type="ORF">RCG21_14380</name>
</gene>
<feature type="transmembrane region" description="Helical" evidence="1">
    <location>
        <begin position="69"/>
        <end position="89"/>
    </location>
</feature>
<accession>A0A4R5VV44</accession>
<dbReference type="RefSeq" id="WP_133333394.1">
    <property type="nucleotide sequence ID" value="NZ_JAVGVR010000001.1"/>
</dbReference>
<dbReference type="EMBL" id="SMYO01000003">
    <property type="protein sequence ID" value="TDK63048.1"/>
    <property type="molecule type" value="Genomic_DNA"/>
</dbReference>
<evidence type="ECO:0000313" key="3">
    <source>
        <dbReference type="EMBL" id="TDK63048.1"/>
    </source>
</evidence>
<evidence type="ECO:0000313" key="5">
    <source>
        <dbReference type="Proteomes" id="UP001178888"/>
    </source>
</evidence>
<name>A0A4R5VV44_9BACI</name>
<evidence type="ECO:0000256" key="1">
    <source>
        <dbReference type="SAM" id="Phobius"/>
    </source>
</evidence>
<organism evidence="3 4">
    <name type="scientific">Bacillus salipaludis</name>
    <dbReference type="NCBI Taxonomy" id="2547811"/>
    <lineage>
        <taxon>Bacteria</taxon>
        <taxon>Bacillati</taxon>
        <taxon>Bacillota</taxon>
        <taxon>Bacilli</taxon>
        <taxon>Bacillales</taxon>
        <taxon>Bacillaceae</taxon>
        <taxon>Bacillus</taxon>
    </lineage>
</organism>
<proteinExistence type="predicted"/>
<reference evidence="2" key="2">
    <citation type="submission" date="2023-08" db="EMBL/GenBank/DDBJ databases">
        <title>Nitrogen cycling bacteria in agricultural field soils.</title>
        <authorList>
            <person name="Jang J."/>
        </authorList>
    </citation>
    <scope>NUCLEOTIDE SEQUENCE</scope>
    <source>
        <strain evidence="2">PS3-36</strain>
    </source>
</reference>
<feature type="transmembrane region" description="Helical" evidence="1">
    <location>
        <begin position="45"/>
        <end position="63"/>
    </location>
</feature>